<dbReference type="NCBIfam" id="NF006132">
    <property type="entry name" value="PRK08277.1"/>
    <property type="match status" value="1"/>
</dbReference>
<gene>
    <name evidence="6" type="ORF">IAA73_05015</name>
</gene>
<dbReference type="SMART" id="SM00822">
    <property type="entry name" value="PKS_KR"/>
    <property type="match status" value="1"/>
</dbReference>
<dbReference type="GO" id="GO:0016616">
    <property type="term" value="F:oxidoreductase activity, acting on the CH-OH group of donors, NAD or NADP as acceptor"/>
    <property type="evidence" value="ECO:0007669"/>
    <property type="project" value="UniProtKB-ARBA"/>
</dbReference>
<accession>A0A9D9N473</accession>
<evidence type="ECO:0000259" key="5">
    <source>
        <dbReference type="SMART" id="SM00822"/>
    </source>
</evidence>
<dbReference type="EMBL" id="JADIMG010000050">
    <property type="protein sequence ID" value="MBO8459679.1"/>
    <property type="molecule type" value="Genomic_DNA"/>
</dbReference>
<evidence type="ECO:0000313" key="7">
    <source>
        <dbReference type="Proteomes" id="UP000823641"/>
    </source>
</evidence>
<keyword evidence="4" id="KW-0812">Transmembrane</keyword>
<dbReference type="SUPFAM" id="SSF51735">
    <property type="entry name" value="NAD(P)-binding Rossmann-fold domains"/>
    <property type="match status" value="1"/>
</dbReference>
<feature type="domain" description="Ketoreductase" evidence="5">
    <location>
        <begin position="11"/>
        <end position="200"/>
    </location>
</feature>
<keyword evidence="4" id="KW-1133">Transmembrane helix</keyword>
<proteinExistence type="inferred from homology"/>
<dbReference type="AlphaFoldDB" id="A0A9D9N473"/>
<dbReference type="InterPro" id="IPR036291">
    <property type="entry name" value="NAD(P)-bd_dom_sf"/>
</dbReference>
<dbReference type="FunFam" id="3.40.50.720:FF:000240">
    <property type="entry name" value="SDR family oxidoreductase"/>
    <property type="match status" value="1"/>
</dbReference>
<comment type="caution">
    <text evidence="6">The sequence shown here is derived from an EMBL/GenBank/DDBJ whole genome shotgun (WGS) entry which is preliminary data.</text>
</comment>
<dbReference type="InterPro" id="IPR002347">
    <property type="entry name" value="SDR_fam"/>
</dbReference>
<dbReference type="PANTHER" id="PTHR42760">
    <property type="entry name" value="SHORT-CHAIN DEHYDROGENASES/REDUCTASES FAMILY MEMBER"/>
    <property type="match status" value="1"/>
</dbReference>
<dbReference type="PANTHER" id="PTHR42760:SF115">
    <property type="entry name" value="3-OXOACYL-[ACYL-CARRIER-PROTEIN] REDUCTASE FABG"/>
    <property type="match status" value="1"/>
</dbReference>
<keyword evidence="2" id="KW-0560">Oxidoreductase</keyword>
<name>A0A9D9N473_9BACT</name>
<sequence length="271" mass="28930">MQENLFDIKGKVVVITGGSGVLGSALSVYLGRQGAFLAVLARNEAKGNALVKNIKEEGGKALFHICDVTVRTSLEAARDAVVKAYGKVDVLINAAGGNMAGATIAPGQTCLDLSDDALRKVIDINLMGTILPTNVFLEAMKNQSEGVIVNFSSESSLRPLTRVIGYSAAKAALNNYTRYMAAELAMKFGEGFRINAIAPGFFLTEQNRTLLTQEDGSLTVRGENIISHTPFRRFGKPEELCGTIHYLISDASRFVTGTVAIVDGGFDAYSI</sequence>
<evidence type="ECO:0000256" key="1">
    <source>
        <dbReference type="ARBA" id="ARBA00006484"/>
    </source>
</evidence>
<organism evidence="6 7">
    <name type="scientific">Candidatus Gallipaludibacter merdavium</name>
    <dbReference type="NCBI Taxonomy" id="2840839"/>
    <lineage>
        <taxon>Bacteria</taxon>
        <taxon>Pseudomonadati</taxon>
        <taxon>Bacteroidota</taxon>
        <taxon>Bacteroidia</taxon>
        <taxon>Bacteroidales</taxon>
        <taxon>Candidatus Gallipaludibacter</taxon>
    </lineage>
</organism>
<protein>
    <submittedName>
        <fullName evidence="6">SDR family oxidoreductase</fullName>
    </submittedName>
</protein>
<evidence type="ECO:0000256" key="3">
    <source>
        <dbReference type="RuleBase" id="RU000363"/>
    </source>
</evidence>
<evidence type="ECO:0000256" key="4">
    <source>
        <dbReference type="SAM" id="Phobius"/>
    </source>
</evidence>
<reference evidence="6" key="1">
    <citation type="submission" date="2020-10" db="EMBL/GenBank/DDBJ databases">
        <authorList>
            <person name="Gilroy R."/>
        </authorList>
    </citation>
    <scope>NUCLEOTIDE SEQUENCE</scope>
    <source>
        <strain evidence="6">G3-3990</strain>
    </source>
</reference>
<feature type="transmembrane region" description="Helical" evidence="4">
    <location>
        <begin position="12"/>
        <end position="30"/>
    </location>
</feature>
<dbReference type="GO" id="GO:0005975">
    <property type="term" value="P:carbohydrate metabolic process"/>
    <property type="evidence" value="ECO:0007669"/>
    <property type="project" value="UniProtKB-ARBA"/>
</dbReference>
<dbReference type="Proteomes" id="UP000823641">
    <property type="component" value="Unassembled WGS sequence"/>
</dbReference>
<comment type="similarity">
    <text evidence="1 3">Belongs to the short-chain dehydrogenases/reductases (SDR) family.</text>
</comment>
<evidence type="ECO:0000313" key="6">
    <source>
        <dbReference type="EMBL" id="MBO8459679.1"/>
    </source>
</evidence>
<dbReference type="Gene3D" id="3.40.50.720">
    <property type="entry name" value="NAD(P)-binding Rossmann-like Domain"/>
    <property type="match status" value="1"/>
</dbReference>
<evidence type="ECO:0000256" key="2">
    <source>
        <dbReference type="ARBA" id="ARBA00023002"/>
    </source>
</evidence>
<dbReference type="InterPro" id="IPR057326">
    <property type="entry name" value="KR_dom"/>
</dbReference>
<keyword evidence="4" id="KW-0472">Membrane</keyword>
<dbReference type="PRINTS" id="PR00080">
    <property type="entry name" value="SDRFAMILY"/>
</dbReference>
<dbReference type="PRINTS" id="PR00081">
    <property type="entry name" value="GDHRDH"/>
</dbReference>
<reference evidence="6" key="2">
    <citation type="journal article" date="2021" name="PeerJ">
        <title>Extensive microbial diversity within the chicken gut microbiome revealed by metagenomics and culture.</title>
        <authorList>
            <person name="Gilroy R."/>
            <person name="Ravi A."/>
            <person name="Getino M."/>
            <person name="Pursley I."/>
            <person name="Horton D.L."/>
            <person name="Alikhan N.F."/>
            <person name="Baker D."/>
            <person name="Gharbi K."/>
            <person name="Hall N."/>
            <person name="Watson M."/>
            <person name="Adriaenssens E.M."/>
            <person name="Foster-Nyarko E."/>
            <person name="Jarju S."/>
            <person name="Secka A."/>
            <person name="Antonio M."/>
            <person name="Oren A."/>
            <person name="Chaudhuri R.R."/>
            <person name="La Ragione R."/>
            <person name="Hildebrand F."/>
            <person name="Pallen M.J."/>
        </authorList>
    </citation>
    <scope>NUCLEOTIDE SEQUENCE</scope>
    <source>
        <strain evidence="6">G3-3990</strain>
    </source>
</reference>
<dbReference type="Pfam" id="PF00106">
    <property type="entry name" value="adh_short"/>
    <property type="match status" value="1"/>
</dbReference>